<protein>
    <recommendedName>
        <fullName evidence="4">TIGR04222 domain-containing membrane protein</fullName>
    </recommendedName>
</protein>
<feature type="transmembrane region" description="Helical" evidence="1">
    <location>
        <begin position="143"/>
        <end position="173"/>
    </location>
</feature>
<accession>A0ABS8ZPP0</accession>
<comment type="caution">
    <text evidence="2">The sequence shown here is derived from an EMBL/GenBank/DDBJ whole genome shotgun (WGS) entry which is preliminary data.</text>
</comment>
<keyword evidence="3" id="KW-1185">Reference proteome</keyword>
<evidence type="ECO:0000313" key="3">
    <source>
        <dbReference type="Proteomes" id="UP001521150"/>
    </source>
</evidence>
<organism evidence="2 3">
    <name type="scientific">Kibdelosporangium philippinense</name>
    <dbReference type="NCBI Taxonomy" id="211113"/>
    <lineage>
        <taxon>Bacteria</taxon>
        <taxon>Bacillati</taxon>
        <taxon>Actinomycetota</taxon>
        <taxon>Actinomycetes</taxon>
        <taxon>Pseudonocardiales</taxon>
        <taxon>Pseudonocardiaceae</taxon>
        <taxon>Kibdelosporangium</taxon>
    </lineage>
</organism>
<name>A0ABS8ZPP0_9PSEU</name>
<sequence length="247" mass="26175">MTEFLLHLGVLVIAAGATVALRVRQRLVDVPLADLAPSAVDVAFLRAGWERLVETTIAVLMRRKEVRIGRAGVLSLANHRKLKPRTELERVILTRIEAGTTVKTLKSTLSDHALIAQARMSLVDRRLLLSLTPADRLKAASPLIVATVVGVFLLNAALTLLTFALLVIALLPVHYLPYAARRTTAGDYMIDNASETDAVTMVALEGLGAYPDPVLAKALRNNTRVGNPGEIGCASSPSGGGCGSGGS</sequence>
<reference evidence="2 3" key="1">
    <citation type="submission" date="2021-12" db="EMBL/GenBank/DDBJ databases">
        <title>Genome sequence of Kibdelosporangium philippinense ATCC 49844.</title>
        <authorList>
            <person name="Fedorov E.A."/>
            <person name="Omeragic M."/>
            <person name="Shalygina K.F."/>
            <person name="Maclea K.S."/>
        </authorList>
    </citation>
    <scope>NUCLEOTIDE SEQUENCE [LARGE SCALE GENOMIC DNA]</scope>
    <source>
        <strain evidence="2 3">ATCC 49844</strain>
    </source>
</reference>
<keyword evidence="1" id="KW-0472">Membrane</keyword>
<evidence type="ECO:0000313" key="2">
    <source>
        <dbReference type="EMBL" id="MCE7009720.1"/>
    </source>
</evidence>
<keyword evidence="1" id="KW-0812">Transmembrane</keyword>
<evidence type="ECO:0000256" key="1">
    <source>
        <dbReference type="SAM" id="Phobius"/>
    </source>
</evidence>
<keyword evidence="1" id="KW-1133">Transmembrane helix</keyword>
<dbReference type="EMBL" id="JAJVCN010000004">
    <property type="protein sequence ID" value="MCE7009720.1"/>
    <property type="molecule type" value="Genomic_DNA"/>
</dbReference>
<gene>
    <name evidence="2" type="ORF">LWC34_43965</name>
</gene>
<dbReference type="RefSeq" id="WP_233731241.1">
    <property type="nucleotide sequence ID" value="NZ_JAJVCN010000004.1"/>
</dbReference>
<dbReference type="Proteomes" id="UP001521150">
    <property type="component" value="Unassembled WGS sequence"/>
</dbReference>
<proteinExistence type="predicted"/>
<evidence type="ECO:0008006" key="4">
    <source>
        <dbReference type="Google" id="ProtNLM"/>
    </source>
</evidence>